<evidence type="ECO:0000259" key="6">
    <source>
        <dbReference type="PROSITE" id="PS50871"/>
    </source>
</evidence>
<organism evidence="7 8">
    <name type="scientific">Phoxinus phoxinus</name>
    <name type="common">Eurasian minnow</name>
    <dbReference type="NCBI Taxonomy" id="58324"/>
    <lineage>
        <taxon>Eukaryota</taxon>
        <taxon>Metazoa</taxon>
        <taxon>Chordata</taxon>
        <taxon>Craniata</taxon>
        <taxon>Vertebrata</taxon>
        <taxon>Euteleostomi</taxon>
        <taxon>Actinopterygii</taxon>
        <taxon>Neopterygii</taxon>
        <taxon>Teleostei</taxon>
        <taxon>Ostariophysi</taxon>
        <taxon>Cypriniformes</taxon>
        <taxon>Leuciscidae</taxon>
        <taxon>Phoxininae</taxon>
        <taxon>Phoxinus</taxon>
    </lineage>
</organism>
<dbReference type="InterPro" id="IPR001073">
    <property type="entry name" value="C1q_dom"/>
</dbReference>
<feature type="coiled-coil region" evidence="4">
    <location>
        <begin position="28"/>
        <end position="58"/>
    </location>
</feature>
<protein>
    <recommendedName>
        <fullName evidence="6">C1q domain-containing protein</fullName>
    </recommendedName>
</protein>
<dbReference type="PANTHER" id="PTHR22923:SF102">
    <property type="entry name" value="CEREBELLIN 13-RELATED"/>
    <property type="match status" value="1"/>
</dbReference>
<dbReference type="GO" id="GO:0005576">
    <property type="term" value="C:extracellular region"/>
    <property type="evidence" value="ECO:0007669"/>
    <property type="project" value="UniProtKB-SubCell"/>
</dbReference>
<proteinExistence type="predicted"/>
<evidence type="ECO:0000256" key="1">
    <source>
        <dbReference type="ARBA" id="ARBA00004613"/>
    </source>
</evidence>
<comment type="subcellular location">
    <subcellularLocation>
        <location evidence="1">Secreted</location>
    </subcellularLocation>
</comment>
<feature type="domain" description="C1q" evidence="6">
    <location>
        <begin position="57"/>
        <end position="197"/>
    </location>
</feature>
<keyword evidence="8" id="KW-1185">Reference proteome</keyword>
<comment type="caution">
    <text evidence="7">The sequence shown here is derived from an EMBL/GenBank/DDBJ whole genome shotgun (WGS) entry which is preliminary data.</text>
</comment>
<dbReference type="PRINTS" id="PR00007">
    <property type="entry name" value="COMPLEMNTC1Q"/>
</dbReference>
<evidence type="ECO:0000313" key="8">
    <source>
        <dbReference type="Proteomes" id="UP001364617"/>
    </source>
</evidence>
<dbReference type="Pfam" id="PF00386">
    <property type="entry name" value="C1q"/>
    <property type="match status" value="1"/>
</dbReference>
<evidence type="ECO:0000256" key="5">
    <source>
        <dbReference type="SAM" id="SignalP"/>
    </source>
</evidence>
<dbReference type="PANTHER" id="PTHR22923">
    <property type="entry name" value="CEREBELLIN-RELATED"/>
    <property type="match status" value="1"/>
</dbReference>
<dbReference type="SUPFAM" id="SSF49842">
    <property type="entry name" value="TNF-like"/>
    <property type="match status" value="1"/>
</dbReference>
<dbReference type="PROSITE" id="PS50871">
    <property type="entry name" value="C1Q"/>
    <property type="match status" value="1"/>
</dbReference>
<evidence type="ECO:0000256" key="2">
    <source>
        <dbReference type="ARBA" id="ARBA00022525"/>
    </source>
</evidence>
<dbReference type="Proteomes" id="UP001364617">
    <property type="component" value="Unassembled WGS sequence"/>
</dbReference>
<evidence type="ECO:0000313" key="7">
    <source>
        <dbReference type="EMBL" id="KAK7174053.1"/>
    </source>
</evidence>
<keyword evidence="4" id="KW-0175">Coiled coil</keyword>
<evidence type="ECO:0000256" key="4">
    <source>
        <dbReference type="SAM" id="Coils"/>
    </source>
</evidence>
<reference evidence="7 8" key="1">
    <citation type="submission" date="2024-02" db="EMBL/GenBank/DDBJ databases">
        <title>Chromosome-level genome assembly of the Eurasian Minnow (Phoxinus phoxinus).</title>
        <authorList>
            <person name="Oriowo T.O."/>
            <person name="Martin S."/>
            <person name="Stange M."/>
            <person name="Chrysostomakis Y."/>
            <person name="Brown T."/>
            <person name="Winkler S."/>
            <person name="Kukowka S."/>
            <person name="Myers E.W."/>
            <person name="Bohne A."/>
        </authorList>
    </citation>
    <scope>NUCLEOTIDE SEQUENCE [LARGE SCALE GENOMIC DNA]</scope>
    <source>
        <strain evidence="7">ZFMK-TIS-60720</strain>
        <tissue evidence="7">Whole Organism</tissue>
    </source>
</reference>
<keyword evidence="2" id="KW-0964">Secreted</keyword>
<evidence type="ECO:0000256" key="3">
    <source>
        <dbReference type="ARBA" id="ARBA00022729"/>
    </source>
</evidence>
<feature type="signal peptide" evidence="5">
    <location>
        <begin position="1"/>
        <end position="18"/>
    </location>
</feature>
<sequence length="197" mass="21775">MKLATSVVVLVCVGVAQTHDLMSPTLDIIGELQKIKTMENKLNALHEEVRELKSKNEERVKVAFSASLSGSSGPRYYGPSPEATTLVYENTFTNIGNAYDTNTGIFTAPVKGVYFFIFVVFNPDEEATGVRLLKNGILVASASDNPPGHDSEDTTGNSVSLLLERGDRIYLQLIEKRRIYTDNWKRNTFSGHLLFAV</sequence>
<feature type="chain" id="PRO_5042926991" description="C1q domain-containing protein" evidence="5">
    <location>
        <begin position="19"/>
        <end position="197"/>
    </location>
</feature>
<gene>
    <name evidence="7" type="ORF">R3I93_003779</name>
</gene>
<dbReference type="InterPro" id="IPR050822">
    <property type="entry name" value="Cerebellin_Synaptic_Org"/>
</dbReference>
<keyword evidence="3 5" id="KW-0732">Signal</keyword>
<dbReference type="SMART" id="SM00110">
    <property type="entry name" value="C1Q"/>
    <property type="match status" value="1"/>
</dbReference>
<dbReference type="AlphaFoldDB" id="A0AAN9HIG4"/>
<accession>A0AAN9HIG4</accession>
<dbReference type="InterPro" id="IPR008983">
    <property type="entry name" value="Tumour_necrosis_fac-like_dom"/>
</dbReference>
<dbReference type="EMBL" id="JAYKXH010000003">
    <property type="protein sequence ID" value="KAK7174053.1"/>
    <property type="molecule type" value="Genomic_DNA"/>
</dbReference>
<name>A0AAN9HIG4_9TELE</name>
<dbReference type="Gene3D" id="2.60.120.40">
    <property type="match status" value="1"/>
</dbReference>